<feature type="region of interest" description="Disordered" evidence="1">
    <location>
        <begin position="142"/>
        <end position="164"/>
    </location>
</feature>
<evidence type="ECO:0000313" key="4">
    <source>
        <dbReference type="Proteomes" id="UP000748756"/>
    </source>
</evidence>
<dbReference type="InterPro" id="IPR022812">
    <property type="entry name" value="Dynamin"/>
</dbReference>
<feature type="domain" description="Dynamin N-terminal" evidence="2">
    <location>
        <begin position="31"/>
        <end position="122"/>
    </location>
</feature>
<evidence type="ECO:0000256" key="1">
    <source>
        <dbReference type="SAM" id="MobiDB-lite"/>
    </source>
</evidence>
<protein>
    <recommendedName>
        <fullName evidence="2">Dynamin N-terminal domain-containing protein</fullName>
    </recommendedName>
</protein>
<dbReference type="Pfam" id="PF00350">
    <property type="entry name" value="Dynamin_N"/>
    <property type="match status" value="1"/>
</dbReference>
<evidence type="ECO:0000259" key="2">
    <source>
        <dbReference type="Pfam" id="PF00350"/>
    </source>
</evidence>
<dbReference type="PRINTS" id="PR00195">
    <property type="entry name" value="DYNAMIN"/>
</dbReference>
<name>A0A9P5V798_9FUNG</name>
<dbReference type="OrthoDB" id="5061070at2759"/>
<sequence length="213" mass="23830">MFDNAEYQNVIDKINKISGNGLHKMLTIPQIAILGDQSSGKYSVIKAITKLSFPRNIDTCTRFATKMSLRRGEQARMSAYIDNEPDFNKRYHTQDAASNIHPAISRANRSLCSNMDVSEKVLESPSQDQRCFLLPSSTSLATSTPPLMDRTSEAEPYDPNNERCTIPIVTKSDTIELDLLSSLHYKSAFTKQDHEDASDDHTTDSDDGSDDFE</sequence>
<dbReference type="InterPro" id="IPR027417">
    <property type="entry name" value="P-loop_NTPase"/>
</dbReference>
<feature type="compositionally biased region" description="Basic and acidic residues" evidence="1">
    <location>
        <begin position="191"/>
        <end position="204"/>
    </location>
</feature>
<feature type="region of interest" description="Disordered" evidence="1">
    <location>
        <begin position="190"/>
        <end position="213"/>
    </location>
</feature>
<accession>A0A9P5V798</accession>
<dbReference type="InterPro" id="IPR045063">
    <property type="entry name" value="Dynamin_N"/>
</dbReference>
<gene>
    <name evidence="3" type="ORF">BG015_000991</name>
</gene>
<comment type="caution">
    <text evidence="3">The sequence shown here is derived from an EMBL/GenBank/DDBJ whole genome shotgun (WGS) entry which is preliminary data.</text>
</comment>
<dbReference type="AlphaFoldDB" id="A0A9P5V798"/>
<dbReference type="Gene3D" id="3.40.50.300">
    <property type="entry name" value="P-loop containing nucleotide triphosphate hydrolases"/>
    <property type="match status" value="1"/>
</dbReference>
<proteinExistence type="predicted"/>
<dbReference type="EMBL" id="JAAAUQ010001172">
    <property type="protein sequence ID" value="KAF9142267.1"/>
    <property type="molecule type" value="Genomic_DNA"/>
</dbReference>
<dbReference type="SUPFAM" id="SSF52540">
    <property type="entry name" value="P-loop containing nucleoside triphosphate hydrolases"/>
    <property type="match status" value="1"/>
</dbReference>
<organism evidence="3 4">
    <name type="scientific">Linnemannia schmuckeri</name>
    <dbReference type="NCBI Taxonomy" id="64567"/>
    <lineage>
        <taxon>Eukaryota</taxon>
        <taxon>Fungi</taxon>
        <taxon>Fungi incertae sedis</taxon>
        <taxon>Mucoromycota</taxon>
        <taxon>Mortierellomycotina</taxon>
        <taxon>Mortierellomycetes</taxon>
        <taxon>Mortierellales</taxon>
        <taxon>Mortierellaceae</taxon>
        <taxon>Linnemannia</taxon>
    </lineage>
</organism>
<evidence type="ECO:0000313" key="3">
    <source>
        <dbReference type="EMBL" id="KAF9142267.1"/>
    </source>
</evidence>
<reference evidence="3" key="1">
    <citation type="journal article" date="2020" name="Fungal Divers.">
        <title>Resolving the Mortierellaceae phylogeny through synthesis of multi-gene phylogenetics and phylogenomics.</title>
        <authorList>
            <person name="Vandepol N."/>
            <person name="Liber J."/>
            <person name="Desiro A."/>
            <person name="Na H."/>
            <person name="Kennedy M."/>
            <person name="Barry K."/>
            <person name="Grigoriev I.V."/>
            <person name="Miller A.N."/>
            <person name="O'Donnell K."/>
            <person name="Stajich J.E."/>
            <person name="Bonito G."/>
        </authorList>
    </citation>
    <scope>NUCLEOTIDE SEQUENCE</scope>
    <source>
        <strain evidence="3">NRRL 6426</strain>
    </source>
</reference>
<dbReference type="Proteomes" id="UP000748756">
    <property type="component" value="Unassembled WGS sequence"/>
</dbReference>
<keyword evidence="4" id="KW-1185">Reference proteome</keyword>